<protein>
    <submittedName>
        <fullName evidence="2">Uncharacterized protein</fullName>
    </submittedName>
</protein>
<accession>A0A292ZL86</accession>
<feature type="region of interest" description="Disordered" evidence="1">
    <location>
        <begin position="19"/>
        <end position="38"/>
    </location>
</feature>
<gene>
    <name evidence="2" type="ORF">SFOMI_4163</name>
</gene>
<reference evidence="2 3" key="1">
    <citation type="journal article" date="2013" name="Biodegradation">
        <title>Occurrence of 4-tert-butylphenol (4-t-BP) biodegradation in an aquatic sample caused by the presence of Spirodela polyrrhiza and isolation of a 4-t-BP-utilizing bacterium.</title>
        <authorList>
            <person name="Ogata Y."/>
            <person name="Toyama T."/>
            <person name="Yu N."/>
            <person name="Wang X."/>
            <person name="Sei K."/>
            <person name="Ike M."/>
        </authorList>
    </citation>
    <scope>NUCLEOTIDE SEQUENCE [LARGE SCALE GENOMIC DNA]</scope>
    <source>
        <strain evidence="2 3">OMI</strain>
    </source>
</reference>
<dbReference type="AlphaFoldDB" id="A0A292ZL86"/>
<dbReference type="EMBL" id="BEWI01000032">
    <property type="protein sequence ID" value="GAY23585.1"/>
    <property type="molecule type" value="Genomic_DNA"/>
</dbReference>
<evidence type="ECO:0000313" key="3">
    <source>
        <dbReference type="Proteomes" id="UP000221538"/>
    </source>
</evidence>
<dbReference type="Proteomes" id="UP000221538">
    <property type="component" value="Unassembled WGS sequence"/>
</dbReference>
<organism evidence="2 3">
    <name type="scientific">Sphingobium fuliginis (strain ATCC 27551)</name>
    <dbReference type="NCBI Taxonomy" id="336203"/>
    <lineage>
        <taxon>Bacteria</taxon>
        <taxon>Pseudomonadati</taxon>
        <taxon>Pseudomonadota</taxon>
        <taxon>Alphaproteobacteria</taxon>
        <taxon>Sphingomonadales</taxon>
        <taxon>Sphingomonadaceae</taxon>
        <taxon>Sphingobium</taxon>
    </lineage>
</organism>
<evidence type="ECO:0000313" key="2">
    <source>
        <dbReference type="EMBL" id="GAY23585.1"/>
    </source>
</evidence>
<sequence length="80" mass="9137">MHPLSPCFAGRCPARRYSTRPIPPGLPRQRGSRTAMSDSITLTYRNRSDSFKRKMRYTTPYLWFCAEIMVMTCLTGLSSG</sequence>
<reference evidence="2 3" key="2">
    <citation type="journal article" date="2013" name="Environ. Sci. Technol.">
        <title>The 4-tert-butylphenol-utilizing bacterium Sphingobium fuliginis OMI can degrade bisphenols via phenolic ring hydroxylation and meta-cleavage pathway.</title>
        <authorList>
            <person name="Ogata Y."/>
            <person name="Goda S."/>
            <person name="Toyama T."/>
            <person name="Sei K."/>
            <person name="Ike M."/>
        </authorList>
    </citation>
    <scope>NUCLEOTIDE SEQUENCE [LARGE SCALE GENOMIC DNA]</scope>
    <source>
        <strain evidence="2 3">OMI</strain>
    </source>
</reference>
<proteinExistence type="predicted"/>
<evidence type="ECO:0000256" key="1">
    <source>
        <dbReference type="SAM" id="MobiDB-lite"/>
    </source>
</evidence>
<comment type="caution">
    <text evidence="2">The sequence shown here is derived from an EMBL/GenBank/DDBJ whole genome shotgun (WGS) entry which is preliminary data.</text>
</comment>
<name>A0A292ZL86_SPHSA</name>